<dbReference type="Gene3D" id="2.30.110.10">
    <property type="entry name" value="Electron Transport, Fmn-binding Protein, Chain A"/>
    <property type="match status" value="1"/>
</dbReference>
<gene>
    <name evidence="1" type="ORF">WMO28_16055</name>
</gene>
<dbReference type="InterPro" id="IPR012349">
    <property type="entry name" value="Split_barrel_FMN-bd"/>
</dbReference>
<accession>A0ABV1BME7</accession>
<proteinExistence type="predicted"/>
<dbReference type="EMBL" id="JBBMEJ010000031">
    <property type="protein sequence ID" value="MEQ2372413.1"/>
    <property type="molecule type" value="Genomic_DNA"/>
</dbReference>
<reference evidence="1 2" key="1">
    <citation type="submission" date="2024-03" db="EMBL/GenBank/DDBJ databases">
        <title>Human intestinal bacterial collection.</title>
        <authorList>
            <person name="Pauvert C."/>
            <person name="Hitch T.C.A."/>
            <person name="Clavel T."/>
        </authorList>
    </citation>
    <scope>NUCLEOTIDE SEQUENCE [LARGE SCALE GENOMIC DNA]</scope>
    <source>
        <strain evidence="1 2">CLA-JM-H16</strain>
    </source>
</reference>
<name>A0ABV1BME7_9FIRM</name>
<sequence>MFREMRLKREALEETAVKEILENGTSGVLALQGEDGYPYAVPLSYFYDGKDKIYFHGAKKGYKMDMVKQCDKASFCVIGQDQIVPEEYTSYFKSVIAFGKVRIMKDEKEIRSAIEKMADKYHPAGTTEERNAAIDSEWSILGMIGFQIEHISGKQARELIKK</sequence>
<dbReference type="RefSeq" id="WP_349057630.1">
    <property type="nucleotide sequence ID" value="NZ_JBBMEJ010000031.1"/>
</dbReference>
<dbReference type="Proteomes" id="UP001473063">
    <property type="component" value="Unassembled WGS sequence"/>
</dbReference>
<protein>
    <submittedName>
        <fullName evidence="1">Pyridoxamine 5'-phosphate oxidase family protein</fullName>
    </submittedName>
</protein>
<keyword evidence="2" id="KW-1185">Reference proteome</keyword>
<evidence type="ECO:0000313" key="1">
    <source>
        <dbReference type="EMBL" id="MEQ2372413.1"/>
    </source>
</evidence>
<dbReference type="SUPFAM" id="SSF50475">
    <property type="entry name" value="FMN-binding split barrel"/>
    <property type="match status" value="1"/>
</dbReference>
<organism evidence="1 2">
    <name type="scientific">Blautia aquisgranensis</name>
    <dbReference type="NCBI Taxonomy" id="3133153"/>
    <lineage>
        <taxon>Bacteria</taxon>
        <taxon>Bacillati</taxon>
        <taxon>Bacillota</taxon>
        <taxon>Clostridia</taxon>
        <taxon>Lachnospirales</taxon>
        <taxon>Lachnospiraceae</taxon>
        <taxon>Blautia</taxon>
    </lineage>
</organism>
<dbReference type="Pfam" id="PF12900">
    <property type="entry name" value="Pyridox_ox_2"/>
    <property type="match status" value="1"/>
</dbReference>
<dbReference type="PANTHER" id="PTHR34071">
    <property type="entry name" value="5-NITROIMIDAZOLE ANTIBIOTICS RESISTANCE PROTEIN, NIMA-FAMILY-RELATED PROTEIN-RELATED"/>
    <property type="match status" value="1"/>
</dbReference>
<comment type="caution">
    <text evidence="1">The sequence shown here is derived from an EMBL/GenBank/DDBJ whole genome shotgun (WGS) entry which is preliminary data.</text>
</comment>
<dbReference type="InterPro" id="IPR024747">
    <property type="entry name" value="Pyridox_Oxase-rel"/>
</dbReference>
<evidence type="ECO:0000313" key="2">
    <source>
        <dbReference type="Proteomes" id="UP001473063"/>
    </source>
</evidence>
<dbReference type="PANTHER" id="PTHR34071:SF2">
    <property type="entry name" value="FLAVIN-NUCLEOTIDE-BINDING PROTEIN"/>
    <property type="match status" value="1"/>
</dbReference>